<dbReference type="AlphaFoldDB" id="A0A6D2HP88"/>
<dbReference type="EMBL" id="CACVBM020000222">
    <property type="protein sequence ID" value="CAA7016472.1"/>
    <property type="molecule type" value="Genomic_DNA"/>
</dbReference>
<sequence length="252" mass="28954">MKEGAKFHTVKSIDRVISAEIPDKDDDPHLYDVVKDMMIHGPCGAINKNSPCMVDGKCSKRFPKPTCEHTSIDDQGYLHYRRRNTGAFVEKKGFKCDNGFVVPYNEGLSKKYRAHINVEWCNQSRCIKYLFKYINKGQDRVLATIQKKNKPNRDAVAGNNDGGSLEKQDDEIKAFFDCRYVSACEAAWRILAYPIHYRSLPVEKLNFHLEGEQNVTYEDDDDVEAILNRPSAKMSMFLLSSRHVKSIPRRKI</sequence>
<protein>
    <recommendedName>
        <fullName evidence="3">Helitron helicase-like domain-containing protein</fullName>
    </recommendedName>
</protein>
<proteinExistence type="predicted"/>
<dbReference type="Proteomes" id="UP000467841">
    <property type="component" value="Unassembled WGS sequence"/>
</dbReference>
<name>A0A6D2HP88_9BRAS</name>
<reference evidence="1" key="1">
    <citation type="submission" date="2020-01" db="EMBL/GenBank/DDBJ databases">
        <authorList>
            <person name="Mishra B."/>
        </authorList>
    </citation>
    <scope>NUCLEOTIDE SEQUENCE [LARGE SCALE GENOMIC DNA]</scope>
</reference>
<gene>
    <name evidence="1" type="ORF">MERR_LOCUS3707</name>
</gene>
<organism evidence="1 2">
    <name type="scientific">Microthlaspi erraticum</name>
    <dbReference type="NCBI Taxonomy" id="1685480"/>
    <lineage>
        <taxon>Eukaryota</taxon>
        <taxon>Viridiplantae</taxon>
        <taxon>Streptophyta</taxon>
        <taxon>Embryophyta</taxon>
        <taxon>Tracheophyta</taxon>
        <taxon>Spermatophyta</taxon>
        <taxon>Magnoliopsida</taxon>
        <taxon>eudicotyledons</taxon>
        <taxon>Gunneridae</taxon>
        <taxon>Pentapetalae</taxon>
        <taxon>rosids</taxon>
        <taxon>malvids</taxon>
        <taxon>Brassicales</taxon>
        <taxon>Brassicaceae</taxon>
        <taxon>Coluteocarpeae</taxon>
        <taxon>Microthlaspi</taxon>
    </lineage>
</organism>
<evidence type="ECO:0000313" key="2">
    <source>
        <dbReference type="Proteomes" id="UP000467841"/>
    </source>
</evidence>
<keyword evidence="2" id="KW-1185">Reference proteome</keyword>
<dbReference type="PANTHER" id="PTHR10492:SF101">
    <property type="entry name" value="ATP-DEPENDENT DNA HELICASE"/>
    <property type="match status" value="1"/>
</dbReference>
<comment type="caution">
    <text evidence="1">The sequence shown here is derived from an EMBL/GenBank/DDBJ whole genome shotgun (WGS) entry which is preliminary data.</text>
</comment>
<dbReference type="PANTHER" id="PTHR10492">
    <property type="match status" value="1"/>
</dbReference>
<accession>A0A6D2HP88</accession>
<evidence type="ECO:0008006" key="3">
    <source>
        <dbReference type="Google" id="ProtNLM"/>
    </source>
</evidence>
<evidence type="ECO:0000313" key="1">
    <source>
        <dbReference type="EMBL" id="CAA7016472.1"/>
    </source>
</evidence>
<dbReference type="OrthoDB" id="1097095at2759"/>